<dbReference type="EMBL" id="JAHDVG010000478">
    <property type="protein sequence ID" value="KAH1175024.1"/>
    <property type="molecule type" value="Genomic_DNA"/>
</dbReference>
<accession>A0A9D3X6X2</accession>
<evidence type="ECO:0000313" key="2">
    <source>
        <dbReference type="Proteomes" id="UP000827986"/>
    </source>
</evidence>
<name>A0A9D3X6X2_9SAUR</name>
<gene>
    <name evidence="1" type="ORF">KIL84_021438</name>
</gene>
<dbReference type="AlphaFoldDB" id="A0A9D3X6X2"/>
<proteinExistence type="predicted"/>
<comment type="caution">
    <text evidence="1">The sequence shown here is derived from an EMBL/GenBank/DDBJ whole genome shotgun (WGS) entry which is preliminary data.</text>
</comment>
<organism evidence="1 2">
    <name type="scientific">Mauremys mutica</name>
    <name type="common">yellowpond turtle</name>
    <dbReference type="NCBI Taxonomy" id="74926"/>
    <lineage>
        <taxon>Eukaryota</taxon>
        <taxon>Metazoa</taxon>
        <taxon>Chordata</taxon>
        <taxon>Craniata</taxon>
        <taxon>Vertebrata</taxon>
        <taxon>Euteleostomi</taxon>
        <taxon>Archelosauria</taxon>
        <taxon>Testudinata</taxon>
        <taxon>Testudines</taxon>
        <taxon>Cryptodira</taxon>
        <taxon>Durocryptodira</taxon>
        <taxon>Testudinoidea</taxon>
        <taxon>Geoemydidae</taxon>
        <taxon>Geoemydinae</taxon>
        <taxon>Mauremys</taxon>
    </lineage>
</organism>
<evidence type="ECO:0000313" key="1">
    <source>
        <dbReference type="EMBL" id="KAH1175024.1"/>
    </source>
</evidence>
<keyword evidence="2" id="KW-1185">Reference proteome</keyword>
<dbReference type="Proteomes" id="UP000827986">
    <property type="component" value="Unassembled WGS sequence"/>
</dbReference>
<sequence>MGGDGPHPYARWSPEGCCPPPWGCLMPLPCSPPSFSVNGPEAPSTVRHRERGRFVKVPISLSHPSSNSPSPQLHSRCIFQGPEEGHRRPSSCSLPGTEWRPAVGIRHVLSPHPTRVHQVPGMCLWREITKEPIDVPLMMFAPGT</sequence>
<protein>
    <submittedName>
        <fullName evidence="1">Uncharacterized protein</fullName>
    </submittedName>
</protein>
<reference evidence="1" key="1">
    <citation type="submission" date="2021-09" db="EMBL/GenBank/DDBJ databases">
        <title>The genome of Mauremys mutica provides insights into the evolution of semi-aquatic lifestyle.</title>
        <authorList>
            <person name="Gong S."/>
            <person name="Gao Y."/>
        </authorList>
    </citation>
    <scope>NUCLEOTIDE SEQUENCE</scope>
    <source>
        <strain evidence="1">MM-2020</strain>
        <tissue evidence="1">Muscle</tissue>
    </source>
</reference>